<feature type="transmembrane region" description="Helical" evidence="1">
    <location>
        <begin position="154"/>
        <end position="179"/>
    </location>
</feature>
<reference evidence="2 3" key="1">
    <citation type="submission" date="2023-07" db="EMBL/GenBank/DDBJ databases">
        <title>Sequencing the genomes of 1000 actinobacteria strains.</title>
        <authorList>
            <person name="Klenk H.-P."/>
        </authorList>
    </citation>
    <scope>NUCLEOTIDE SEQUENCE [LARGE SCALE GENOMIC DNA]</scope>
    <source>
        <strain evidence="2 3">GD13</strain>
    </source>
</reference>
<evidence type="ECO:0000313" key="2">
    <source>
        <dbReference type="EMBL" id="MDP9823457.1"/>
    </source>
</evidence>
<name>A0ABT9NT51_9ACTN</name>
<feature type="transmembrane region" description="Helical" evidence="1">
    <location>
        <begin position="70"/>
        <end position="91"/>
    </location>
</feature>
<dbReference type="RefSeq" id="WP_068120800.1">
    <property type="nucleotide sequence ID" value="NZ_CCXJ01000309.1"/>
</dbReference>
<evidence type="ECO:0008006" key="4">
    <source>
        <dbReference type="Google" id="ProtNLM"/>
    </source>
</evidence>
<evidence type="ECO:0000256" key="1">
    <source>
        <dbReference type="SAM" id="Phobius"/>
    </source>
</evidence>
<feature type="transmembrane region" description="Helical" evidence="1">
    <location>
        <begin position="191"/>
        <end position="210"/>
    </location>
</feature>
<dbReference type="Proteomes" id="UP001240447">
    <property type="component" value="Unassembled WGS sequence"/>
</dbReference>
<keyword evidence="1" id="KW-0472">Membrane</keyword>
<feature type="transmembrane region" description="Helical" evidence="1">
    <location>
        <begin position="288"/>
        <end position="307"/>
    </location>
</feature>
<comment type="caution">
    <text evidence="2">The sequence shown here is derived from an EMBL/GenBank/DDBJ whole genome shotgun (WGS) entry which is preliminary data.</text>
</comment>
<gene>
    <name evidence="2" type="ORF">J2S59_003266</name>
</gene>
<accession>A0ABT9NT51</accession>
<feature type="transmembrane region" description="Helical" evidence="1">
    <location>
        <begin position="533"/>
        <end position="555"/>
    </location>
</feature>
<organism evidence="2 3">
    <name type="scientific">Nocardioides massiliensis</name>
    <dbReference type="NCBI Taxonomy" id="1325935"/>
    <lineage>
        <taxon>Bacteria</taxon>
        <taxon>Bacillati</taxon>
        <taxon>Actinomycetota</taxon>
        <taxon>Actinomycetes</taxon>
        <taxon>Propionibacteriales</taxon>
        <taxon>Nocardioidaceae</taxon>
        <taxon>Nocardioides</taxon>
    </lineage>
</organism>
<evidence type="ECO:0000313" key="3">
    <source>
        <dbReference type="Proteomes" id="UP001240447"/>
    </source>
</evidence>
<protein>
    <recommendedName>
        <fullName evidence="4">YfhO family protein</fullName>
    </recommendedName>
</protein>
<feature type="transmembrane region" description="Helical" evidence="1">
    <location>
        <begin position="112"/>
        <end position="134"/>
    </location>
</feature>
<dbReference type="EMBL" id="JAUSQM010000001">
    <property type="protein sequence ID" value="MDP9823457.1"/>
    <property type="molecule type" value="Genomic_DNA"/>
</dbReference>
<proteinExistence type="predicted"/>
<sequence length="564" mass="57978">MRLAAAWATCLSVLLLWPALGPGYVLTYDMVWVPDLRVGADALGLGTALPRAVPSDAVVGVLDEVVPGTVLQKLVLLGALVGGAVGAARLVDRLGTAGRLVAVTFWIWNPFVVERLAMGHWPVLVGYAVLPWLVVHAGRVTTAVSGDHASRRSLLALGVLLPVGSLSASAGIASAVVVLAAGAGRSARRTLVLLGLVACANAPWVVSGLAHHADATSGTSNADLFALAGEGGLPAPLTALGLGGVWNSEVVPASRESVLAWVALVVLLALAALGARSWWRQEEGRRRWALVAVWAVGWSLAVLTWAAPDLLGHLAASVPGVGLLRDGSRLLGLCVPLATVLVAHGVTRLLSPELAPVPRVVLAAGLVVHPVALLPDAALGLSGRLDAVSYPPEYADLRRAVGDARGTDVVLLPFSAFRAPDWNDGRTVLDPLPRYLHPDAVTNDELIVAGTTIPGEDPRAREVAAALAAPTPAERSAGLAEAGVGVAVVDRTAPGPVPELAGEVVHDGRWAAAIRLPGPVTEPPRGDGGAAVVVAWAAYVGLLAVGATGWVVGTVRRRMRDSAR</sequence>
<keyword evidence="1" id="KW-0812">Transmembrane</keyword>
<keyword evidence="1" id="KW-1133">Transmembrane helix</keyword>
<keyword evidence="3" id="KW-1185">Reference proteome</keyword>
<feature type="transmembrane region" description="Helical" evidence="1">
    <location>
        <begin position="258"/>
        <end position="276"/>
    </location>
</feature>